<keyword evidence="1" id="KW-0812">Transmembrane</keyword>
<keyword evidence="3" id="KW-1185">Reference proteome</keyword>
<keyword evidence="1" id="KW-0472">Membrane</keyword>
<protein>
    <submittedName>
        <fullName evidence="2">Uncharacterized protein</fullName>
    </submittedName>
</protein>
<dbReference type="AlphaFoldDB" id="A0A9J6E0U4"/>
<comment type="caution">
    <text evidence="2">The sequence shown here is derived from an EMBL/GenBank/DDBJ whole genome shotgun (WGS) entry which is preliminary data.</text>
</comment>
<proteinExistence type="predicted"/>
<gene>
    <name evidence="2" type="ORF">HPB51_007462</name>
</gene>
<organism evidence="2 3">
    <name type="scientific">Rhipicephalus microplus</name>
    <name type="common">Cattle tick</name>
    <name type="synonym">Boophilus microplus</name>
    <dbReference type="NCBI Taxonomy" id="6941"/>
    <lineage>
        <taxon>Eukaryota</taxon>
        <taxon>Metazoa</taxon>
        <taxon>Ecdysozoa</taxon>
        <taxon>Arthropoda</taxon>
        <taxon>Chelicerata</taxon>
        <taxon>Arachnida</taxon>
        <taxon>Acari</taxon>
        <taxon>Parasitiformes</taxon>
        <taxon>Ixodida</taxon>
        <taxon>Ixodoidea</taxon>
        <taxon>Ixodidae</taxon>
        <taxon>Rhipicephalinae</taxon>
        <taxon>Rhipicephalus</taxon>
        <taxon>Boophilus</taxon>
    </lineage>
</organism>
<dbReference type="EMBL" id="JABSTU010000006">
    <property type="protein sequence ID" value="KAH8027721.1"/>
    <property type="molecule type" value="Genomic_DNA"/>
</dbReference>
<reference evidence="2" key="2">
    <citation type="submission" date="2021-09" db="EMBL/GenBank/DDBJ databases">
        <authorList>
            <person name="Jia N."/>
            <person name="Wang J."/>
            <person name="Shi W."/>
            <person name="Du L."/>
            <person name="Sun Y."/>
            <person name="Zhan W."/>
            <person name="Jiang J."/>
            <person name="Wang Q."/>
            <person name="Zhang B."/>
            <person name="Ji P."/>
            <person name="Sakyi L.B."/>
            <person name="Cui X."/>
            <person name="Yuan T."/>
            <person name="Jiang B."/>
            <person name="Yang W."/>
            <person name="Lam T.T.-Y."/>
            <person name="Chang Q."/>
            <person name="Ding S."/>
            <person name="Wang X."/>
            <person name="Zhu J."/>
            <person name="Ruan X."/>
            <person name="Zhao L."/>
            <person name="Wei J."/>
            <person name="Que T."/>
            <person name="Du C."/>
            <person name="Cheng J."/>
            <person name="Dai P."/>
            <person name="Han X."/>
            <person name="Huang E."/>
            <person name="Gao Y."/>
            <person name="Liu J."/>
            <person name="Shao H."/>
            <person name="Ye R."/>
            <person name="Li L."/>
            <person name="Wei W."/>
            <person name="Wang X."/>
            <person name="Wang C."/>
            <person name="Huo Q."/>
            <person name="Li W."/>
            <person name="Guo W."/>
            <person name="Chen H."/>
            <person name="Chen S."/>
            <person name="Zhou L."/>
            <person name="Zhou L."/>
            <person name="Ni X."/>
            <person name="Tian J."/>
            <person name="Zhou Y."/>
            <person name="Sheng Y."/>
            <person name="Liu T."/>
            <person name="Pan Y."/>
            <person name="Xia L."/>
            <person name="Li J."/>
            <person name="Zhao F."/>
            <person name="Cao W."/>
        </authorList>
    </citation>
    <scope>NUCLEOTIDE SEQUENCE</scope>
    <source>
        <strain evidence="2">Rmic-2018</strain>
        <tissue evidence="2">Larvae</tissue>
    </source>
</reference>
<keyword evidence="1" id="KW-1133">Transmembrane helix</keyword>
<name>A0A9J6E0U4_RHIMP</name>
<evidence type="ECO:0000313" key="2">
    <source>
        <dbReference type="EMBL" id="KAH8027721.1"/>
    </source>
</evidence>
<accession>A0A9J6E0U4</accession>
<dbReference type="Proteomes" id="UP000821866">
    <property type="component" value="Chromosome 4"/>
</dbReference>
<evidence type="ECO:0000256" key="1">
    <source>
        <dbReference type="SAM" id="Phobius"/>
    </source>
</evidence>
<feature type="transmembrane region" description="Helical" evidence="1">
    <location>
        <begin position="181"/>
        <end position="203"/>
    </location>
</feature>
<reference evidence="2" key="1">
    <citation type="journal article" date="2020" name="Cell">
        <title>Large-Scale Comparative Analyses of Tick Genomes Elucidate Their Genetic Diversity and Vector Capacities.</title>
        <authorList>
            <consortium name="Tick Genome and Microbiome Consortium (TIGMIC)"/>
            <person name="Jia N."/>
            <person name="Wang J."/>
            <person name="Shi W."/>
            <person name="Du L."/>
            <person name="Sun Y."/>
            <person name="Zhan W."/>
            <person name="Jiang J.F."/>
            <person name="Wang Q."/>
            <person name="Zhang B."/>
            <person name="Ji P."/>
            <person name="Bell-Sakyi L."/>
            <person name="Cui X.M."/>
            <person name="Yuan T.T."/>
            <person name="Jiang B.G."/>
            <person name="Yang W.F."/>
            <person name="Lam T.T."/>
            <person name="Chang Q.C."/>
            <person name="Ding S.J."/>
            <person name="Wang X.J."/>
            <person name="Zhu J.G."/>
            <person name="Ruan X.D."/>
            <person name="Zhao L."/>
            <person name="Wei J.T."/>
            <person name="Ye R.Z."/>
            <person name="Que T.C."/>
            <person name="Du C.H."/>
            <person name="Zhou Y.H."/>
            <person name="Cheng J.X."/>
            <person name="Dai P.F."/>
            <person name="Guo W.B."/>
            <person name="Han X.H."/>
            <person name="Huang E.J."/>
            <person name="Li L.F."/>
            <person name="Wei W."/>
            <person name="Gao Y.C."/>
            <person name="Liu J.Z."/>
            <person name="Shao H.Z."/>
            <person name="Wang X."/>
            <person name="Wang C.C."/>
            <person name="Yang T.C."/>
            <person name="Huo Q.B."/>
            <person name="Li W."/>
            <person name="Chen H.Y."/>
            <person name="Chen S.E."/>
            <person name="Zhou L.G."/>
            <person name="Ni X.B."/>
            <person name="Tian J.H."/>
            <person name="Sheng Y."/>
            <person name="Liu T."/>
            <person name="Pan Y.S."/>
            <person name="Xia L.Y."/>
            <person name="Li J."/>
            <person name="Zhao F."/>
            <person name="Cao W.C."/>
        </authorList>
    </citation>
    <scope>NUCLEOTIDE SEQUENCE</scope>
    <source>
        <strain evidence="2">Rmic-2018</strain>
    </source>
</reference>
<evidence type="ECO:0000313" key="3">
    <source>
        <dbReference type="Proteomes" id="UP000821866"/>
    </source>
</evidence>
<sequence>MRDTTPDLTFVLNVVEVQWSNLNVDLGSDHYLFITVLLVGQTRARSHASTLPIPARLIDDSMDNLDRELPLIPNWSPGDTLTFESTRRLVFVPCGTHIALSLCTEDEVSVAKRSNLAPGQSCGLVNRMALVLKTNPERYFHARIIRTLSEAGLVTPHRRHLRRNTEDEDVEEDSDQSSVRLFFFVYLAGSALSLATLACELFWHKHKKTRGVYVRRAGTRNYAVAPRRIMLRQWRLRTP</sequence>